<dbReference type="eggNOG" id="KOG0842">
    <property type="taxonomic scope" value="Eukaryota"/>
</dbReference>
<accession>A0A1I7U2E4</accession>
<dbReference type="Proteomes" id="UP000095282">
    <property type="component" value="Unplaced"/>
</dbReference>
<proteinExistence type="predicted"/>
<sequence length="89" mass="10605">MKYVDYDYDPTKNCDRSFKPFTELVNGEWRILEEGKDCSARCFYTIDDMHVNHSKWMQPGPVDCEFLEAVCWEGEKEIYGYIHTQIIPK</sequence>
<name>A0A1I7U2E4_9PELO</name>
<protein>
    <submittedName>
        <fullName evidence="2">CW domain-containing protein</fullName>
    </submittedName>
</protein>
<organism evidence="1 2">
    <name type="scientific">Caenorhabditis tropicalis</name>
    <dbReference type="NCBI Taxonomy" id="1561998"/>
    <lineage>
        <taxon>Eukaryota</taxon>
        <taxon>Metazoa</taxon>
        <taxon>Ecdysozoa</taxon>
        <taxon>Nematoda</taxon>
        <taxon>Chromadorea</taxon>
        <taxon>Rhabditida</taxon>
        <taxon>Rhabditina</taxon>
        <taxon>Rhabditomorpha</taxon>
        <taxon>Rhabditoidea</taxon>
        <taxon>Rhabditidae</taxon>
        <taxon>Peloderinae</taxon>
        <taxon>Caenorhabditis</taxon>
    </lineage>
</organism>
<dbReference type="WBParaSite" id="Csp11.Scaffold629.g14161.t1">
    <property type="protein sequence ID" value="Csp11.Scaffold629.g14161.t1"/>
    <property type="gene ID" value="Csp11.Scaffold629.g14161"/>
</dbReference>
<evidence type="ECO:0000313" key="1">
    <source>
        <dbReference type="Proteomes" id="UP000095282"/>
    </source>
</evidence>
<dbReference type="STRING" id="1561998.A0A1I7U2E4"/>
<reference evidence="2" key="1">
    <citation type="submission" date="2016-11" db="UniProtKB">
        <authorList>
            <consortium name="WormBaseParasite"/>
        </authorList>
    </citation>
    <scope>IDENTIFICATION</scope>
</reference>
<dbReference type="AlphaFoldDB" id="A0A1I7U2E4"/>
<evidence type="ECO:0000313" key="2">
    <source>
        <dbReference type="WBParaSite" id="Csp11.Scaffold629.g14161.t1"/>
    </source>
</evidence>
<keyword evidence="1" id="KW-1185">Reference proteome</keyword>